<dbReference type="GO" id="GO:0006624">
    <property type="term" value="P:vacuolar protein processing"/>
    <property type="evidence" value="ECO:0007669"/>
    <property type="project" value="TreeGrafter"/>
</dbReference>
<keyword evidence="3 8" id="KW-0812">Transmembrane</keyword>
<dbReference type="EMBL" id="CAJJDN010000004">
    <property type="protein sequence ID" value="CAD8049510.1"/>
    <property type="molecule type" value="Genomic_DNA"/>
</dbReference>
<dbReference type="GO" id="GO:0005773">
    <property type="term" value="C:vacuole"/>
    <property type="evidence" value="ECO:0007669"/>
    <property type="project" value="GOC"/>
</dbReference>
<organism evidence="9 10">
    <name type="scientific">Paramecium sonneborni</name>
    <dbReference type="NCBI Taxonomy" id="65129"/>
    <lineage>
        <taxon>Eukaryota</taxon>
        <taxon>Sar</taxon>
        <taxon>Alveolata</taxon>
        <taxon>Ciliophora</taxon>
        <taxon>Intramacronucleata</taxon>
        <taxon>Oligohymenophorea</taxon>
        <taxon>Peniculida</taxon>
        <taxon>Parameciidae</taxon>
        <taxon>Paramecium</taxon>
    </lineage>
</organism>
<evidence type="ECO:0000313" key="9">
    <source>
        <dbReference type="EMBL" id="CAD8049510.1"/>
    </source>
</evidence>
<evidence type="ECO:0000313" key="10">
    <source>
        <dbReference type="Proteomes" id="UP000692954"/>
    </source>
</evidence>
<feature type="transmembrane region" description="Helical" evidence="8">
    <location>
        <begin position="20"/>
        <end position="38"/>
    </location>
</feature>
<evidence type="ECO:0000256" key="1">
    <source>
        <dbReference type="ARBA" id="ARBA00004477"/>
    </source>
</evidence>
<keyword evidence="4" id="KW-0256">Endoplasmic reticulum</keyword>
<evidence type="ECO:0000256" key="8">
    <source>
        <dbReference type="SAM" id="Phobius"/>
    </source>
</evidence>
<evidence type="ECO:0000256" key="4">
    <source>
        <dbReference type="ARBA" id="ARBA00022824"/>
    </source>
</evidence>
<evidence type="ECO:0000256" key="3">
    <source>
        <dbReference type="ARBA" id="ARBA00022692"/>
    </source>
</evidence>
<feature type="region of interest" description="Disordered" evidence="7">
    <location>
        <begin position="128"/>
        <end position="149"/>
    </location>
</feature>
<feature type="transmembrane region" description="Helical" evidence="8">
    <location>
        <begin position="102"/>
        <end position="123"/>
    </location>
</feature>
<accession>A0A8S1K1W1</accession>
<keyword evidence="6 8" id="KW-0472">Membrane</keyword>
<evidence type="ECO:0000256" key="5">
    <source>
        <dbReference type="ARBA" id="ARBA00022989"/>
    </source>
</evidence>
<evidence type="ECO:0000256" key="7">
    <source>
        <dbReference type="SAM" id="MobiDB-lite"/>
    </source>
</evidence>
<dbReference type="OrthoDB" id="295406at2759"/>
<protein>
    <submittedName>
        <fullName evidence="9">Uncharacterized protein</fullName>
    </submittedName>
</protein>
<comment type="caution">
    <text evidence="9">The sequence shown here is derived from an EMBL/GenBank/DDBJ whole genome shotgun (WGS) entry which is preliminary data.</text>
</comment>
<name>A0A8S1K1W1_9CILI</name>
<keyword evidence="10" id="KW-1185">Reference proteome</keyword>
<proteinExistence type="inferred from homology"/>
<dbReference type="GO" id="GO:0005789">
    <property type="term" value="C:endoplasmic reticulum membrane"/>
    <property type="evidence" value="ECO:0007669"/>
    <property type="project" value="UniProtKB-SubCell"/>
</dbReference>
<gene>
    <name evidence="9" type="ORF">PSON_ATCC_30995.1.T0040174</name>
</gene>
<dbReference type="Proteomes" id="UP000692954">
    <property type="component" value="Unassembled WGS sequence"/>
</dbReference>
<evidence type="ECO:0000256" key="6">
    <source>
        <dbReference type="ARBA" id="ARBA00023136"/>
    </source>
</evidence>
<dbReference type="PANTHER" id="PTHR13505">
    <property type="entry name" value="TRANSMEMBRANE PROTEIN 208"/>
    <property type="match status" value="1"/>
</dbReference>
<dbReference type="Pfam" id="PF05620">
    <property type="entry name" value="TMEM208_SND2"/>
    <property type="match status" value="1"/>
</dbReference>
<feature type="compositionally biased region" description="Basic residues" evidence="7">
    <location>
        <begin position="135"/>
        <end position="149"/>
    </location>
</feature>
<comment type="subcellular location">
    <subcellularLocation>
        <location evidence="1">Endoplasmic reticulum membrane</location>
        <topology evidence="1">Multi-pass membrane protein</topology>
    </subcellularLocation>
</comment>
<feature type="transmembrane region" description="Helical" evidence="8">
    <location>
        <begin position="44"/>
        <end position="64"/>
    </location>
</feature>
<feature type="transmembrane region" description="Helical" evidence="8">
    <location>
        <begin position="76"/>
        <end position="96"/>
    </location>
</feature>
<comment type="similarity">
    <text evidence="2">Belongs to the TMEM208 family.</text>
</comment>
<dbReference type="PANTHER" id="PTHR13505:SF7">
    <property type="entry name" value="TRANSMEMBRANE PROTEIN 208"/>
    <property type="match status" value="1"/>
</dbReference>
<keyword evidence="5 8" id="KW-1133">Transmembrane helix</keyword>
<dbReference type="InterPro" id="IPR008506">
    <property type="entry name" value="SND2/TMEM208"/>
</dbReference>
<reference evidence="9" key="1">
    <citation type="submission" date="2021-01" db="EMBL/GenBank/DDBJ databases">
        <authorList>
            <consortium name="Genoscope - CEA"/>
            <person name="William W."/>
        </authorList>
    </citation>
    <scope>NUCLEOTIDE SEQUENCE</scope>
</reference>
<evidence type="ECO:0000256" key="2">
    <source>
        <dbReference type="ARBA" id="ARBA00009950"/>
    </source>
</evidence>
<dbReference type="AlphaFoldDB" id="A0A8S1K1W1"/>
<sequence length="149" mass="17399">MGNQSEKKIAQFKQKVIGYYFYPTTAICLLFLIANLYYGYALTIWGAIVIAIITLIQYFCYNQISKSLDLGLNADSYSIYLDILALNAVIQLGSTIFDFFWYGYWIIPLILLYKGSQIIWGWLQKPQYAEEDKKDKKKKENKPKVKYVK</sequence>